<dbReference type="GO" id="GO:0016763">
    <property type="term" value="F:pentosyltransferase activity"/>
    <property type="evidence" value="ECO:0007669"/>
    <property type="project" value="TreeGrafter"/>
</dbReference>
<keyword evidence="4" id="KW-0808">Transferase</keyword>
<reference evidence="9 10" key="1">
    <citation type="submission" date="2019-09" db="EMBL/GenBank/DDBJ databases">
        <title>Genome sequence of Hymenobacter sp. M3.</title>
        <authorList>
            <person name="Srinivasan S."/>
        </authorList>
    </citation>
    <scope>NUCLEOTIDE SEQUENCE [LARGE SCALE GENOMIC DNA]</scope>
    <source>
        <strain evidence="9 10">M3</strain>
    </source>
</reference>
<dbReference type="InterPro" id="IPR050297">
    <property type="entry name" value="LipidA_mod_glycosyltrf_83"/>
</dbReference>
<dbReference type="AlphaFoldDB" id="A0A7L4ZWD1"/>
<keyword evidence="5" id="KW-0812">Transmembrane</keyword>
<gene>
    <name evidence="9" type="ORF">F0P96_00135</name>
</gene>
<dbReference type="GO" id="GO:0009103">
    <property type="term" value="P:lipopolysaccharide biosynthetic process"/>
    <property type="evidence" value="ECO:0007669"/>
    <property type="project" value="UniProtKB-ARBA"/>
</dbReference>
<evidence type="ECO:0000313" key="9">
    <source>
        <dbReference type="EMBL" id="KAA9339083.1"/>
    </source>
</evidence>
<keyword evidence="7" id="KW-0472">Membrane</keyword>
<sequence length="559" mass="61627">MNFTSSFPSLTRDGLFSGSAVSPLWNVLAWLAMLLGAVLRLYQWWAGGSFWVDELALVRNIADRPLPQLLFAPLDYAQVAPPLFLFLQKVCWWLFGDSDRALRVVPLLASLALLPLMLAVARRVLDARLVPLAVLTLAISYEYVALGGQAKQYAGEVAAALFITWLCLRLQQEQTSLRWKVGAALAGVVVPLFAPAAVLVLTGCGAVLLGLAMRHQSAVARRETAGIVTVWAFGSLVALLWAHAVISPNTQRYLRWFWQEGFLSPNAHLPAELLHLLTDRYNKVFGWPRPHLWVWATVLGAGVLSWRRHTVALVLLAPWFVAIGAALLQQYPMQQRTMHYLLPSLTLCFFAGVEGLLVRVEDGAGRLFAAGVALGAAVPLLLSINAERLPPFQQQNVHPLYSALAQARRPGDAVYAYYGAGQSLLWYGPRLGLQPATYQLSGCHRGGGGSMRAYLRELDAYRGRARVWVVFVHGHGQEVPTLEAYLDAIGTRRGSRLEGRRRMPGPYYLPPPYAQLYDLSDTARLARASADTFSIPVVPANAAEQHWGCYGPHQALKSR</sequence>
<name>A0A7L4ZWD1_9BACT</name>
<evidence type="ECO:0000256" key="2">
    <source>
        <dbReference type="ARBA" id="ARBA00022475"/>
    </source>
</evidence>
<dbReference type="InterPro" id="IPR038731">
    <property type="entry name" value="RgtA/B/C-like"/>
</dbReference>
<dbReference type="Proteomes" id="UP000326380">
    <property type="component" value="Unassembled WGS sequence"/>
</dbReference>
<proteinExistence type="predicted"/>
<evidence type="ECO:0000256" key="1">
    <source>
        <dbReference type="ARBA" id="ARBA00004651"/>
    </source>
</evidence>
<keyword evidence="3" id="KW-0328">Glycosyltransferase</keyword>
<organism evidence="9 10">
    <name type="scientific">Hymenobacter busanensis</name>
    <dbReference type="NCBI Taxonomy" id="2607656"/>
    <lineage>
        <taxon>Bacteria</taxon>
        <taxon>Pseudomonadati</taxon>
        <taxon>Bacteroidota</taxon>
        <taxon>Cytophagia</taxon>
        <taxon>Cytophagales</taxon>
        <taxon>Hymenobacteraceae</taxon>
        <taxon>Hymenobacter</taxon>
    </lineage>
</organism>
<evidence type="ECO:0000256" key="4">
    <source>
        <dbReference type="ARBA" id="ARBA00022679"/>
    </source>
</evidence>
<accession>A0A7L4ZWD1</accession>
<dbReference type="Pfam" id="PF13231">
    <property type="entry name" value="PMT_2"/>
    <property type="match status" value="1"/>
</dbReference>
<evidence type="ECO:0000256" key="5">
    <source>
        <dbReference type="ARBA" id="ARBA00022692"/>
    </source>
</evidence>
<dbReference type="PANTHER" id="PTHR33908">
    <property type="entry name" value="MANNOSYLTRANSFERASE YKCB-RELATED"/>
    <property type="match status" value="1"/>
</dbReference>
<comment type="subcellular location">
    <subcellularLocation>
        <location evidence="1">Cell membrane</location>
        <topology evidence="1">Multi-pass membrane protein</topology>
    </subcellularLocation>
</comment>
<dbReference type="RefSeq" id="WP_151076731.1">
    <property type="nucleotide sequence ID" value="NZ_CP047647.1"/>
</dbReference>
<dbReference type="PANTHER" id="PTHR33908:SF11">
    <property type="entry name" value="MEMBRANE PROTEIN"/>
    <property type="match status" value="1"/>
</dbReference>
<evidence type="ECO:0000256" key="6">
    <source>
        <dbReference type="ARBA" id="ARBA00022989"/>
    </source>
</evidence>
<protein>
    <recommendedName>
        <fullName evidence="8">Glycosyltransferase RgtA/B/C/D-like domain-containing protein</fullName>
    </recommendedName>
</protein>
<keyword evidence="2" id="KW-1003">Cell membrane</keyword>
<evidence type="ECO:0000313" key="10">
    <source>
        <dbReference type="Proteomes" id="UP000326380"/>
    </source>
</evidence>
<keyword evidence="10" id="KW-1185">Reference proteome</keyword>
<dbReference type="EMBL" id="VTWU01000001">
    <property type="protein sequence ID" value="KAA9339083.1"/>
    <property type="molecule type" value="Genomic_DNA"/>
</dbReference>
<keyword evidence="6" id="KW-1133">Transmembrane helix</keyword>
<dbReference type="GO" id="GO:0005886">
    <property type="term" value="C:plasma membrane"/>
    <property type="evidence" value="ECO:0007669"/>
    <property type="project" value="UniProtKB-SubCell"/>
</dbReference>
<evidence type="ECO:0000259" key="8">
    <source>
        <dbReference type="Pfam" id="PF13231"/>
    </source>
</evidence>
<evidence type="ECO:0000256" key="3">
    <source>
        <dbReference type="ARBA" id="ARBA00022676"/>
    </source>
</evidence>
<evidence type="ECO:0000256" key="7">
    <source>
        <dbReference type="ARBA" id="ARBA00023136"/>
    </source>
</evidence>
<comment type="caution">
    <text evidence="9">The sequence shown here is derived from an EMBL/GenBank/DDBJ whole genome shotgun (WGS) entry which is preliminary data.</text>
</comment>
<feature type="domain" description="Glycosyltransferase RgtA/B/C/D-like" evidence="8">
    <location>
        <begin position="81"/>
        <end position="211"/>
    </location>
</feature>